<dbReference type="EMBL" id="ADLD01000003">
    <property type="protein sequence ID" value="EHB93382.1"/>
    <property type="molecule type" value="Genomic_DNA"/>
</dbReference>
<dbReference type="RefSeq" id="WP_009132959.1">
    <property type="nucleotide sequence ID" value="NZ_CP102250.1"/>
</dbReference>
<evidence type="ECO:0000259" key="2">
    <source>
        <dbReference type="Pfam" id="PF13201"/>
    </source>
</evidence>
<dbReference type="PROSITE" id="PS51257">
    <property type="entry name" value="PROKAR_LIPOPROTEIN"/>
    <property type="match status" value="1"/>
</dbReference>
<proteinExistence type="predicted"/>
<feature type="signal peptide" evidence="1">
    <location>
        <begin position="1"/>
        <end position="17"/>
    </location>
</feature>
<comment type="caution">
    <text evidence="3">The sequence shown here is derived from an EMBL/GenBank/DDBJ whole genome shotgun (WGS) entry which is preliminary data.</text>
</comment>
<dbReference type="InterPro" id="IPR038653">
    <property type="entry name" value="Put_CMD_sf"/>
</dbReference>
<sequence>MNKIRRLLLYVPMLALASCIQNDIPYPVIAIDILEIKGEGFTCTASDIDAKLRTVTLHLDETTDISRVPITEIVITEGGSASVPLSGEFDLRSDLPVTLSLYQDYEWTLKAEQQIERIFTVESQIGAAEFDEEKHTATVHVPTGTDMQHITIKELKLGPAGITTMTPDPSQLTSFETYRTIDIRYHDFEERWSLYVVPTDVTAEFKQVDAWTRLIWLYGEGRSGTDLGFRYRKQGDTPWITVPGDKVEVSGGAFKTCLTGLEPETAYELVAYSGEDESPVETVTTEPETPLTNGGFEEWCTEKDIVYPGPTRDAAYWGTGNTGAAVANTTLTNKVTDTRPGSTGQYAAQLESKLAGIAGIGKLAAGNLFIGQYVGTRGTNGIVGFGRPFTRRPVALRGWAKYNCGKITDVGTTQPTGVTIAKGDPDNGIIYVALGTWTPEEYGVCEKETDNKMLGTAEVPICVDTRDKNTFFNPKSAAVIAYGELVFDKSVSEWQQFTIKLAYNATNRVPTHIVLVCSASRYGDYYIGSRDSKMWVDDFELVYDE</sequence>
<keyword evidence="1" id="KW-0732">Signal</keyword>
<evidence type="ECO:0000313" key="4">
    <source>
        <dbReference type="Proteomes" id="UP000006008"/>
    </source>
</evidence>
<dbReference type="Pfam" id="PF13201">
    <property type="entry name" value="PCMD"/>
    <property type="match status" value="1"/>
</dbReference>
<evidence type="ECO:0000313" key="3">
    <source>
        <dbReference type="EMBL" id="EHB93382.1"/>
    </source>
</evidence>
<dbReference type="InterPro" id="IPR025112">
    <property type="entry name" value="PCMD"/>
</dbReference>
<protein>
    <recommendedName>
        <fullName evidence="2">Putative carbohydrate metabolism domain-containing protein</fullName>
    </recommendedName>
</protein>
<dbReference type="Proteomes" id="UP000006008">
    <property type="component" value="Unassembled WGS sequence"/>
</dbReference>
<feature type="chain" id="PRO_5003477599" description="Putative carbohydrate metabolism domain-containing protein" evidence="1">
    <location>
        <begin position="18"/>
        <end position="545"/>
    </location>
</feature>
<name>G5H5E3_9BACT</name>
<dbReference type="STRING" id="742725.HMPREF9450_00153"/>
<dbReference type="PATRIC" id="fig|742725.3.peg.173"/>
<organism evidence="3 4">
    <name type="scientific">Alistipes indistinctus YIT 12060</name>
    <dbReference type="NCBI Taxonomy" id="742725"/>
    <lineage>
        <taxon>Bacteria</taxon>
        <taxon>Pseudomonadati</taxon>
        <taxon>Bacteroidota</taxon>
        <taxon>Bacteroidia</taxon>
        <taxon>Bacteroidales</taxon>
        <taxon>Rikenellaceae</taxon>
        <taxon>Alistipes</taxon>
    </lineage>
</organism>
<dbReference type="OrthoDB" id="1004098at2"/>
<accession>G5H5E3</accession>
<dbReference type="Gene3D" id="2.60.120.890">
    <property type="entry name" value="BT2081, beta-jelly-roll domain"/>
    <property type="match status" value="1"/>
</dbReference>
<keyword evidence="4" id="KW-1185">Reference proteome</keyword>
<feature type="domain" description="Putative carbohydrate metabolism" evidence="2">
    <location>
        <begin position="296"/>
        <end position="542"/>
    </location>
</feature>
<dbReference type="eggNOG" id="ENOG502ZBDE">
    <property type="taxonomic scope" value="Bacteria"/>
</dbReference>
<evidence type="ECO:0000256" key="1">
    <source>
        <dbReference type="SAM" id="SignalP"/>
    </source>
</evidence>
<reference evidence="3 4" key="1">
    <citation type="submission" date="2011-08" db="EMBL/GenBank/DDBJ databases">
        <title>The Genome Sequence of Alistipes indistinctus YIT 12060.</title>
        <authorList>
            <consortium name="The Broad Institute Genome Sequencing Platform"/>
            <person name="Earl A."/>
            <person name="Ward D."/>
            <person name="Feldgarden M."/>
            <person name="Gevers D."/>
            <person name="Morotomi M."/>
            <person name="Young S.K."/>
            <person name="Zeng Q."/>
            <person name="Gargeya S."/>
            <person name="Fitzgerald M."/>
            <person name="Haas B."/>
            <person name="Abouelleil A."/>
            <person name="Alvarado L."/>
            <person name="Arachchi H.M."/>
            <person name="Berlin A."/>
            <person name="Brown A."/>
            <person name="Chapman S.B."/>
            <person name="Chen Z."/>
            <person name="Dunbar C."/>
            <person name="Freedman E."/>
            <person name="Gearin G."/>
            <person name="Gellesch M."/>
            <person name="Goldberg J."/>
            <person name="Griggs A."/>
            <person name="Gujja S."/>
            <person name="Heiman D."/>
            <person name="Howarth C."/>
            <person name="Larson L."/>
            <person name="Lui A."/>
            <person name="MacDonald P.J.P."/>
            <person name="Montmayeur A."/>
            <person name="Murphy C."/>
            <person name="Neiman D."/>
            <person name="Pearson M."/>
            <person name="Priest M."/>
            <person name="Roberts A."/>
            <person name="Saif S."/>
            <person name="Shea T."/>
            <person name="Shenoy N."/>
            <person name="Sisk P."/>
            <person name="Stolte C."/>
            <person name="Sykes S."/>
            <person name="Wortman J."/>
            <person name="Nusbaum C."/>
            <person name="Birren B."/>
        </authorList>
    </citation>
    <scope>NUCLEOTIDE SEQUENCE [LARGE SCALE GENOMIC DNA]</scope>
    <source>
        <strain evidence="3 4">YIT 12060</strain>
    </source>
</reference>
<dbReference type="GeneID" id="92816579"/>
<dbReference type="HOGENOM" id="CLU_036169_0_0_10"/>
<dbReference type="AlphaFoldDB" id="G5H5E3"/>
<gene>
    <name evidence="3" type="ORF">HMPREF9450_00153</name>
</gene>